<dbReference type="GO" id="GO:0016740">
    <property type="term" value="F:transferase activity"/>
    <property type="evidence" value="ECO:0007669"/>
    <property type="project" value="UniProtKB-KW"/>
</dbReference>
<dbReference type="InterPro" id="IPR048284">
    <property type="entry name" value="EryCIII-like_N"/>
</dbReference>
<protein>
    <recommendedName>
        <fullName evidence="2">Erythromycin biosynthesis protein CIII-like N-terminal domain-containing protein</fullName>
    </recommendedName>
</protein>
<dbReference type="Pfam" id="PF21036">
    <property type="entry name" value="EryCIII-like_N"/>
    <property type="match status" value="1"/>
</dbReference>
<dbReference type="KEGG" id="fra:Francci3_4150"/>
<dbReference type="EMBL" id="CP000249">
    <property type="protein sequence ID" value="ABD13498.1"/>
    <property type="molecule type" value="Genomic_DNA"/>
</dbReference>
<dbReference type="SUPFAM" id="SSF53756">
    <property type="entry name" value="UDP-Glycosyltransferase/glycogen phosphorylase"/>
    <property type="match status" value="1"/>
</dbReference>
<accession>Q2J5E4</accession>
<dbReference type="HOGENOM" id="CLU_1238705_0_0_11"/>
<sequence length="223" mass="23921">MRILFVSCPLSRHLLPMVPTAWAIQLAGHEVRVAVAPDFAACGLSVSPVGPSPPPGLIQPAAPPSDPSARPGPRLVQATTWFAAVAAGMADGVVDLCRDWEPDLLVHDPLALAAPLVGSRLGIRIRYLPYNGGGLAPEWLRRPAAGPRVCITPGTVADATRELRWLRELVERFAAAQVEVGHCCIGEVRHRGHRSVMIESCVDVVSVRWLRHRSSLGSGSLPR</sequence>
<proteinExistence type="predicted"/>
<dbReference type="CAZy" id="GT1">
    <property type="family name" value="Glycosyltransferase Family 1"/>
</dbReference>
<evidence type="ECO:0000313" key="3">
    <source>
        <dbReference type="EMBL" id="ABD13498.1"/>
    </source>
</evidence>
<evidence type="ECO:0000256" key="1">
    <source>
        <dbReference type="ARBA" id="ARBA00022679"/>
    </source>
</evidence>
<dbReference type="Proteomes" id="UP000001937">
    <property type="component" value="Chromosome"/>
</dbReference>
<dbReference type="STRING" id="106370.Francci3_4150"/>
<keyword evidence="4" id="KW-1185">Reference proteome</keyword>
<reference evidence="3 4" key="1">
    <citation type="journal article" date="2007" name="Genome Res.">
        <title>Genome characteristics of facultatively symbiotic Frankia sp. strains reflect host range and host plant biogeography.</title>
        <authorList>
            <person name="Normand P."/>
            <person name="Lapierre P."/>
            <person name="Tisa L.S."/>
            <person name="Gogarten J.P."/>
            <person name="Alloisio N."/>
            <person name="Bagnarol E."/>
            <person name="Bassi C.A."/>
            <person name="Berry A.M."/>
            <person name="Bickhart D.M."/>
            <person name="Choisne N."/>
            <person name="Couloux A."/>
            <person name="Cournoyer B."/>
            <person name="Cruveiller S."/>
            <person name="Daubin V."/>
            <person name="Demange N."/>
            <person name="Francino M.P."/>
            <person name="Goltsman E."/>
            <person name="Huang Y."/>
            <person name="Kopp O.R."/>
            <person name="Labarre L."/>
            <person name="Lapidus A."/>
            <person name="Lavire C."/>
            <person name="Marechal J."/>
            <person name="Martinez M."/>
            <person name="Mastronunzio J.E."/>
            <person name="Mullin B.C."/>
            <person name="Niemann J."/>
            <person name="Pujic P."/>
            <person name="Rawnsley T."/>
            <person name="Rouy Z."/>
            <person name="Schenowitz C."/>
            <person name="Sellstedt A."/>
            <person name="Tavares F."/>
            <person name="Tomkins J.P."/>
            <person name="Vallenet D."/>
            <person name="Valverde C."/>
            <person name="Wall L.G."/>
            <person name="Wang Y."/>
            <person name="Medigue C."/>
            <person name="Benson D.R."/>
        </authorList>
    </citation>
    <scope>NUCLEOTIDE SEQUENCE [LARGE SCALE GENOMIC DNA]</scope>
    <source>
        <strain evidence="4">DSM 45818 / CECT 9043 / CcI3</strain>
    </source>
</reference>
<feature type="domain" description="Erythromycin biosynthesis protein CIII-like N-terminal" evidence="2">
    <location>
        <begin position="22"/>
        <end position="123"/>
    </location>
</feature>
<evidence type="ECO:0000313" key="4">
    <source>
        <dbReference type="Proteomes" id="UP000001937"/>
    </source>
</evidence>
<organism evidence="3 4">
    <name type="scientific">Frankia casuarinae (strain DSM 45818 / CECT 9043 / HFP020203 / CcI3)</name>
    <dbReference type="NCBI Taxonomy" id="106370"/>
    <lineage>
        <taxon>Bacteria</taxon>
        <taxon>Bacillati</taxon>
        <taxon>Actinomycetota</taxon>
        <taxon>Actinomycetes</taxon>
        <taxon>Frankiales</taxon>
        <taxon>Frankiaceae</taxon>
        <taxon>Frankia</taxon>
    </lineage>
</organism>
<evidence type="ECO:0000259" key="2">
    <source>
        <dbReference type="Pfam" id="PF21036"/>
    </source>
</evidence>
<keyword evidence="1" id="KW-0808">Transferase</keyword>
<name>Q2J5E4_FRACC</name>
<dbReference type="Gene3D" id="3.40.50.2000">
    <property type="entry name" value="Glycogen Phosphorylase B"/>
    <property type="match status" value="1"/>
</dbReference>
<dbReference type="AlphaFoldDB" id="Q2J5E4"/>
<dbReference type="eggNOG" id="COG1819">
    <property type="taxonomic scope" value="Bacteria"/>
</dbReference>
<gene>
    <name evidence="3" type="ordered locus">Francci3_4150</name>
</gene>